<comment type="caution">
    <text evidence="5">The sequence shown here is derived from an EMBL/GenBank/DDBJ whole genome shotgun (WGS) entry which is preliminary data.</text>
</comment>
<dbReference type="GO" id="GO:0006364">
    <property type="term" value="P:rRNA processing"/>
    <property type="evidence" value="ECO:0007669"/>
    <property type="project" value="TreeGrafter"/>
</dbReference>
<dbReference type="EMBL" id="PQFF01000185">
    <property type="protein sequence ID" value="RHZ76470.1"/>
    <property type="molecule type" value="Genomic_DNA"/>
</dbReference>
<dbReference type="Gene3D" id="3.30.70.330">
    <property type="match status" value="1"/>
</dbReference>
<evidence type="ECO:0000313" key="6">
    <source>
        <dbReference type="Proteomes" id="UP000266861"/>
    </source>
</evidence>
<dbReference type="Proteomes" id="UP000266861">
    <property type="component" value="Unassembled WGS sequence"/>
</dbReference>
<comment type="similarity">
    <text evidence="1">Belongs to the RRP7 family.</text>
</comment>
<feature type="compositionally biased region" description="Basic and acidic residues" evidence="3">
    <location>
        <begin position="38"/>
        <end position="71"/>
    </location>
</feature>
<reference evidence="5 6" key="1">
    <citation type="submission" date="2018-08" db="EMBL/GenBank/DDBJ databases">
        <title>Genome and evolution of the arbuscular mycorrhizal fungus Diversispora epigaea (formerly Glomus versiforme) and its bacterial endosymbionts.</title>
        <authorList>
            <person name="Sun X."/>
            <person name="Fei Z."/>
            <person name="Harrison M."/>
        </authorList>
    </citation>
    <scope>NUCLEOTIDE SEQUENCE [LARGE SCALE GENOMIC DNA]</scope>
    <source>
        <strain evidence="5 6">IT104</strain>
    </source>
</reference>
<dbReference type="Gene3D" id="6.10.250.1770">
    <property type="match status" value="1"/>
</dbReference>
<dbReference type="GO" id="GO:0000028">
    <property type="term" value="P:ribosomal small subunit assembly"/>
    <property type="evidence" value="ECO:0007669"/>
    <property type="project" value="TreeGrafter"/>
</dbReference>
<feature type="compositionally biased region" description="Polar residues" evidence="3">
    <location>
        <begin position="181"/>
        <end position="193"/>
    </location>
</feature>
<feature type="region of interest" description="Disordered" evidence="3">
    <location>
        <begin position="173"/>
        <end position="206"/>
    </location>
</feature>
<dbReference type="InterPro" id="IPR012677">
    <property type="entry name" value="Nucleotide-bd_a/b_plait_sf"/>
</dbReference>
<feature type="compositionally biased region" description="Basic and acidic residues" evidence="3">
    <location>
        <begin position="17"/>
        <end position="27"/>
    </location>
</feature>
<keyword evidence="2" id="KW-0694">RNA-binding</keyword>
<name>A0A397IV25_9GLOM</name>
<dbReference type="InterPro" id="IPR035979">
    <property type="entry name" value="RBD_domain_sf"/>
</dbReference>
<evidence type="ECO:0000256" key="2">
    <source>
        <dbReference type="PROSITE-ProRule" id="PRU00176"/>
    </source>
</evidence>
<dbReference type="GO" id="GO:0034456">
    <property type="term" value="C:UTP-C complex"/>
    <property type="evidence" value="ECO:0007669"/>
    <property type="project" value="TreeGrafter"/>
</dbReference>
<dbReference type="CDD" id="cd12951">
    <property type="entry name" value="RRP7_Rrp7A"/>
    <property type="match status" value="1"/>
</dbReference>
<dbReference type="PROSITE" id="PS50102">
    <property type="entry name" value="RRM"/>
    <property type="match status" value="1"/>
</dbReference>
<gene>
    <name evidence="5" type="ORF">Glove_197g6</name>
</gene>
<proteinExistence type="inferred from homology"/>
<dbReference type="AlphaFoldDB" id="A0A397IV25"/>
<evidence type="ECO:0000256" key="1">
    <source>
        <dbReference type="ARBA" id="ARBA00006110"/>
    </source>
</evidence>
<evidence type="ECO:0000313" key="5">
    <source>
        <dbReference type="EMBL" id="RHZ76470.1"/>
    </source>
</evidence>
<dbReference type="GO" id="GO:0032545">
    <property type="term" value="C:CURI complex"/>
    <property type="evidence" value="ECO:0007669"/>
    <property type="project" value="TreeGrafter"/>
</dbReference>
<evidence type="ECO:0000259" key="4">
    <source>
        <dbReference type="PROSITE" id="PS50102"/>
    </source>
</evidence>
<dbReference type="InterPro" id="IPR040446">
    <property type="entry name" value="RRP7"/>
</dbReference>
<dbReference type="Pfam" id="PF12923">
    <property type="entry name" value="RRP7"/>
    <property type="match status" value="1"/>
</dbReference>
<dbReference type="PANTHER" id="PTHR13191">
    <property type="entry name" value="RIBOSOMAL RNA PROCESSING PROTEIN 7-RELATED"/>
    <property type="match status" value="1"/>
</dbReference>
<feature type="region of interest" description="Disordered" evidence="3">
    <location>
        <begin position="1"/>
        <end position="71"/>
    </location>
</feature>
<evidence type="ECO:0000256" key="3">
    <source>
        <dbReference type="SAM" id="MobiDB-lite"/>
    </source>
</evidence>
<dbReference type="InterPro" id="IPR040447">
    <property type="entry name" value="RRM_Rrp7"/>
</dbReference>
<organism evidence="5 6">
    <name type="scientific">Diversispora epigaea</name>
    <dbReference type="NCBI Taxonomy" id="1348612"/>
    <lineage>
        <taxon>Eukaryota</taxon>
        <taxon>Fungi</taxon>
        <taxon>Fungi incertae sedis</taxon>
        <taxon>Mucoromycota</taxon>
        <taxon>Glomeromycotina</taxon>
        <taxon>Glomeromycetes</taxon>
        <taxon>Diversisporales</taxon>
        <taxon>Diversisporaceae</taxon>
        <taxon>Diversispora</taxon>
    </lineage>
</organism>
<sequence>MKKNKKQRIHGPNKINKIPDEIHKDISDSDLSSFLNSSEKEDFHNNNEEDTNNKKDTNNEKDNNNEEEQPLKELYKTGFKILEVDIEPTIQQNLSNLALPIKLSFFIKQHEARNHNTTNNLNFPAERTLFITNLPIDTTENHIRNLFKEWGSIEQINFRGSFNKDQFVFYDDDDDDDNKNESISQENKAQGNTSKKRKRKNKGVTENSKILQQDDALQPVSSQGHELSRKFLIPGATAYVVFQNSDELKNILNTKQKKRVWNIKDQEISPLGLNKWFKEYQINRPDPHKLQVEVDEYMRKFEEIEEEKRKELEEKQNQPDEEGFITVTRAGRRNANTDGTITVTAAKPEEIKNLKPKNKELPDFYRFQMRESKRNKHVELRKKFEEDKRKIERLKAARRFKPY</sequence>
<feature type="compositionally biased region" description="Basic residues" evidence="3">
    <location>
        <begin position="1"/>
        <end position="11"/>
    </location>
</feature>
<dbReference type="SUPFAM" id="SSF54928">
    <property type="entry name" value="RNA-binding domain, RBD"/>
    <property type="match status" value="2"/>
</dbReference>
<dbReference type="OrthoDB" id="5390at2759"/>
<keyword evidence="6" id="KW-1185">Reference proteome</keyword>
<feature type="domain" description="RRM" evidence="4">
    <location>
        <begin position="127"/>
        <end position="196"/>
    </location>
</feature>
<dbReference type="STRING" id="1348612.A0A397IV25"/>
<protein>
    <recommendedName>
        <fullName evidence="4">RRM domain-containing protein</fullName>
    </recommendedName>
</protein>
<accession>A0A397IV25</accession>
<dbReference type="PANTHER" id="PTHR13191:SF0">
    <property type="entry name" value="RIBOSOMAL RNA-PROCESSING PROTEIN 7 HOMOLOG A-RELATED"/>
    <property type="match status" value="1"/>
</dbReference>
<dbReference type="GO" id="GO:0003723">
    <property type="term" value="F:RNA binding"/>
    <property type="evidence" value="ECO:0007669"/>
    <property type="project" value="UniProtKB-UniRule"/>
</dbReference>
<dbReference type="InterPro" id="IPR000504">
    <property type="entry name" value="RRM_dom"/>
</dbReference>
<dbReference type="InterPro" id="IPR024326">
    <property type="entry name" value="RRP7_C"/>
</dbReference>
<dbReference type="Pfam" id="PF17799">
    <property type="entry name" value="RRM_Rrp7"/>
    <property type="match status" value="1"/>
</dbReference>